<dbReference type="GO" id="GO:0005524">
    <property type="term" value="F:ATP binding"/>
    <property type="evidence" value="ECO:0007669"/>
    <property type="project" value="InterPro"/>
</dbReference>
<evidence type="ECO:0000313" key="3">
    <source>
        <dbReference type="Proteomes" id="UP000051952"/>
    </source>
</evidence>
<dbReference type="VEuPathDB" id="TriTrypDB:BSAL_21055"/>
<dbReference type="AlphaFoldDB" id="A0A0S4JH17"/>
<name>A0A0S4JH17_BODSA</name>
<dbReference type="EMBL" id="CYKH01001740">
    <property type="protein sequence ID" value="CUG89437.1"/>
    <property type="molecule type" value="Genomic_DNA"/>
</dbReference>
<dbReference type="InterPro" id="IPR050122">
    <property type="entry name" value="RTK"/>
</dbReference>
<dbReference type="Gene3D" id="1.10.510.10">
    <property type="entry name" value="Transferase(Phosphotransferase) domain 1"/>
    <property type="match status" value="1"/>
</dbReference>
<dbReference type="InterPro" id="IPR001245">
    <property type="entry name" value="Ser-Thr/Tyr_kinase_cat_dom"/>
</dbReference>
<dbReference type="InterPro" id="IPR000719">
    <property type="entry name" value="Prot_kinase_dom"/>
</dbReference>
<keyword evidence="2" id="KW-0808">Transferase</keyword>
<keyword evidence="3" id="KW-1185">Reference proteome</keyword>
<protein>
    <submittedName>
        <fullName evidence="2">Protein tyrosine kinase, putative</fullName>
    </submittedName>
</protein>
<dbReference type="InterPro" id="IPR011009">
    <property type="entry name" value="Kinase-like_dom_sf"/>
</dbReference>
<gene>
    <name evidence="2" type="ORF">BSAL_21055</name>
</gene>
<evidence type="ECO:0000313" key="2">
    <source>
        <dbReference type="EMBL" id="CUG89437.1"/>
    </source>
</evidence>
<evidence type="ECO:0000259" key="1">
    <source>
        <dbReference type="PROSITE" id="PS50011"/>
    </source>
</evidence>
<feature type="domain" description="Protein kinase" evidence="1">
    <location>
        <begin position="277"/>
        <end position="549"/>
    </location>
</feature>
<organism evidence="2 3">
    <name type="scientific">Bodo saltans</name>
    <name type="common">Flagellated protozoan</name>
    <dbReference type="NCBI Taxonomy" id="75058"/>
    <lineage>
        <taxon>Eukaryota</taxon>
        <taxon>Discoba</taxon>
        <taxon>Euglenozoa</taxon>
        <taxon>Kinetoplastea</taxon>
        <taxon>Metakinetoplastina</taxon>
        <taxon>Eubodonida</taxon>
        <taxon>Bodonidae</taxon>
        <taxon>Bodo</taxon>
    </lineage>
</organism>
<dbReference type="PROSITE" id="PS50011">
    <property type="entry name" value="PROTEIN_KINASE_DOM"/>
    <property type="match status" value="1"/>
</dbReference>
<proteinExistence type="predicted"/>
<dbReference type="GO" id="GO:0005886">
    <property type="term" value="C:plasma membrane"/>
    <property type="evidence" value="ECO:0007669"/>
    <property type="project" value="TreeGrafter"/>
</dbReference>
<dbReference type="GO" id="GO:0043235">
    <property type="term" value="C:receptor complex"/>
    <property type="evidence" value="ECO:0007669"/>
    <property type="project" value="TreeGrafter"/>
</dbReference>
<sequence>MLSYDNFLCVASRADPRSVLVFVSDVDTVMSHIIAASHEVQAKVVVVPDEGELCNMFEDAVNNGWWLVVRRISDVSFDEWREVGTHLARLLPTSTFHERKNFRLFTFGTNVSMNLRLFAPQLLCQFALIVDHDGAVQARSDLSPIFSADTNFDQGGEKLLMSNLLPENGRSDPYMSKVTIRQRIAGTLEVKAPATHIDYVDETLCSLREELEERQTHLLDATKDDDSIRARLESDDSKFFNELSEREQDHQRQETKKSMTRFIEQDYDWIYPRIVEWAITQCPDLEALGVNQITSDEIEIESVAWRTTNEESSFALWGSCEVVVKSPLPTLSTLHRTLTVQAFRKEAARHFALRHPRILTMFGVQGDNMIVERAQGTLEQFLGKKRGNASRLLLAEALQILKQVLEGLSYLTGKLVHRDVACRSVLEVGELEFKLGQFFSSMPPQNSDSHDALIPVRWTSPEGLIGVFSERSDVWSFGVLMWEMFQYCSVLPYEEHVQAASAISKGTVLPRPMGCPQLMWSEMIFPCFALDVDQRATLRQLLARVQRSLVSWDTNLLGGQIPFPDDKMSFEEWNAKTVL</sequence>
<dbReference type="GO" id="GO:0007169">
    <property type="term" value="P:cell surface receptor protein tyrosine kinase signaling pathway"/>
    <property type="evidence" value="ECO:0007669"/>
    <property type="project" value="TreeGrafter"/>
</dbReference>
<accession>A0A0S4JH17</accession>
<keyword evidence="2" id="KW-0418">Kinase</keyword>
<dbReference type="PANTHER" id="PTHR24416">
    <property type="entry name" value="TYROSINE-PROTEIN KINASE RECEPTOR"/>
    <property type="match status" value="1"/>
</dbReference>
<reference evidence="3" key="1">
    <citation type="submission" date="2015-09" db="EMBL/GenBank/DDBJ databases">
        <authorList>
            <consortium name="Pathogen Informatics"/>
        </authorList>
    </citation>
    <scope>NUCLEOTIDE SEQUENCE [LARGE SCALE GENOMIC DNA]</scope>
    <source>
        <strain evidence="3">Lake Konstanz</strain>
    </source>
</reference>
<dbReference type="Proteomes" id="UP000051952">
    <property type="component" value="Unassembled WGS sequence"/>
</dbReference>
<dbReference type="GO" id="GO:0004714">
    <property type="term" value="F:transmembrane receptor protein tyrosine kinase activity"/>
    <property type="evidence" value="ECO:0007669"/>
    <property type="project" value="TreeGrafter"/>
</dbReference>
<dbReference type="PANTHER" id="PTHR24416:SF623">
    <property type="entry name" value="PROTEIN KINASE DOMAIN-CONTAINING PROTEIN"/>
    <property type="match status" value="1"/>
</dbReference>
<dbReference type="OrthoDB" id="4062651at2759"/>
<dbReference type="Pfam" id="PF07714">
    <property type="entry name" value="PK_Tyr_Ser-Thr"/>
    <property type="match status" value="1"/>
</dbReference>
<dbReference type="SUPFAM" id="SSF56112">
    <property type="entry name" value="Protein kinase-like (PK-like)"/>
    <property type="match status" value="1"/>
</dbReference>